<dbReference type="AlphaFoldDB" id="A0A1Y6EVY3"/>
<dbReference type="PANTHER" id="PTHR33121:SF76">
    <property type="entry name" value="SIGNALING PROTEIN"/>
    <property type="match status" value="1"/>
</dbReference>
<dbReference type="Gene3D" id="3.20.20.450">
    <property type="entry name" value="EAL domain"/>
    <property type="match status" value="1"/>
</dbReference>
<evidence type="ECO:0000313" key="2">
    <source>
        <dbReference type="EMBL" id="SMQ66369.1"/>
    </source>
</evidence>
<dbReference type="RefSeq" id="WP_086469782.1">
    <property type="nucleotide sequence ID" value="NZ_FXWK01000001.1"/>
</dbReference>
<accession>A0A1Y6EVY3</accession>
<dbReference type="PANTHER" id="PTHR33121">
    <property type="entry name" value="CYCLIC DI-GMP PHOSPHODIESTERASE PDEF"/>
    <property type="match status" value="1"/>
</dbReference>
<dbReference type="SUPFAM" id="SSF55781">
    <property type="entry name" value="GAF domain-like"/>
    <property type="match status" value="1"/>
</dbReference>
<dbReference type="Gene3D" id="3.30.450.40">
    <property type="match status" value="1"/>
</dbReference>
<dbReference type="InterPro" id="IPR029016">
    <property type="entry name" value="GAF-like_dom_sf"/>
</dbReference>
<sequence>MHLQSVTTDELASAVDERPMVLSPQVTESISRVLRAIRQHLHMDIAFVTQFLGSSRVFRTVDSNSPVEGVFPGSILPIASGYCQHVVSGRLPELIPDTSRVPFAMGIAETATIPIGAHLSVPIRLEGGRIFGTFCCFSHRAMPDLGEAELDLMHTFSRLIAREMQDDVARDERQQRIIRDVQLAMANGDPQIVFQPILRLADNRIVGLEALSRFRAEPYRTPDIWFHEAAEVGMGTMLELMALRRVLQQAGNLPQDLSIHLNVSPAAVISPELPAALAGFDPNRVIIEITEHEPVADYEPILDALMPLRAAGIRIAIDDAGAGYSSLRHVLMMRPDMVKLDVSLTRGLDSDPIRHAMAAALTEFSRRTGTIIVAEGVETDAELAALRGLGVSEVQGYLIARPQPAEDVLAKIA</sequence>
<dbReference type="EMBL" id="FXWK01000001">
    <property type="protein sequence ID" value="SMQ66369.1"/>
    <property type="molecule type" value="Genomic_DNA"/>
</dbReference>
<protein>
    <submittedName>
        <fullName evidence="2">EAL domain, c-di-GMP-specific phosphodiesterase class I (Or its enzymatically inactive variant)</fullName>
    </submittedName>
</protein>
<dbReference type="InterPro" id="IPR050706">
    <property type="entry name" value="Cyclic-di-GMP_PDE-like"/>
</dbReference>
<feature type="domain" description="EAL" evidence="1">
    <location>
        <begin position="174"/>
        <end position="413"/>
    </location>
</feature>
<dbReference type="SUPFAM" id="SSF141868">
    <property type="entry name" value="EAL domain-like"/>
    <property type="match status" value="1"/>
</dbReference>
<dbReference type="SMART" id="SM00052">
    <property type="entry name" value="EAL"/>
    <property type="match status" value="1"/>
</dbReference>
<dbReference type="OrthoDB" id="9814202at2"/>
<evidence type="ECO:0000313" key="3">
    <source>
        <dbReference type="Proteomes" id="UP000194474"/>
    </source>
</evidence>
<dbReference type="InterPro" id="IPR035919">
    <property type="entry name" value="EAL_sf"/>
</dbReference>
<dbReference type="CDD" id="cd01948">
    <property type="entry name" value="EAL"/>
    <property type="match status" value="1"/>
</dbReference>
<evidence type="ECO:0000259" key="1">
    <source>
        <dbReference type="PROSITE" id="PS50883"/>
    </source>
</evidence>
<dbReference type="GO" id="GO:0071111">
    <property type="term" value="F:cyclic-guanylate-specific phosphodiesterase activity"/>
    <property type="evidence" value="ECO:0007669"/>
    <property type="project" value="InterPro"/>
</dbReference>
<dbReference type="PROSITE" id="PS50883">
    <property type="entry name" value="EAL"/>
    <property type="match status" value="1"/>
</dbReference>
<proteinExistence type="predicted"/>
<keyword evidence="3" id="KW-1185">Reference proteome</keyword>
<reference evidence="3" key="1">
    <citation type="submission" date="2017-04" db="EMBL/GenBank/DDBJ databases">
        <authorList>
            <person name="Varghese N."/>
            <person name="Submissions S."/>
        </authorList>
    </citation>
    <scope>NUCLEOTIDE SEQUENCE [LARGE SCALE GENOMIC DNA]</scope>
</reference>
<gene>
    <name evidence="2" type="ORF">SAMN06295905_1463</name>
</gene>
<dbReference type="InterPro" id="IPR001633">
    <property type="entry name" value="EAL_dom"/>
</dbReference>
<dbReference type="Pfam" id="PF00563">
    <property type="entry name" value="EAL"/>
    <property type="match status" value="1"/>
</dbReference>
<name>A0A1Y6EVY3_9HYPH</name>
<dbReference type="SMART" id="SM00065">
    <property type="entry name" value="GAF"/>
    <property type="match status" value="1"/>
</dbReference>
<dbReference type="Pfam" id="PF01590">
    <property type="entry name" value="GAF"/>
    <property type="match status" value="1"/>
</dbReference>
<dbReference type="InterPro" id="IPR003018">
    <property type="entry name" value="GAF"/>
</dbReference>
<organism evidence="2 3">
    <name type="scientific">Devosia lucknowensis</name>
    <dbReference type="NCBI Taxonomy" id="1096929"/>
    <lineage>
        <taxon>Bacteria</taxon>
        <taxon>Pseudomonadati</taxon>
        <taxon>Pseudomonadota</taxon>
        <taxon>Alphaproteobacteria</taxon>
        <taxon>Hyphomicrobiales</taxon>
        <taxon>Devosiaceae</taxon>
        <taxon>Devosia</taxon>
    </lineage>
</organism>
<dbReference type="Proteomes" id="UP000194474">
    <property type="component" value="Unassembled WGS sequence"/>
</dbReference>